<evidence type="ECO:0000313" key="1">
    <source>
        <dbReference type="EMBL" id="RZO12509.1"/>
    </source>
</evidence>
<dbReference type="EMBL" id="SHBN01000002">
    <property type="protein sequence ID" value="RZO12509.1"/>
    <property type="molecule type" value="Genomic_DNA"/>
</dbReference>
<reference evidence="1 2" key="1">
    <citation type="submission" date="2019-02" db="EMBL/GenBank/DDBJ databases">
        <title>Prokaryotic population dynamics and viral predation in marine succession experiment using metagenomics: the confinement effect.</title>
        <authorList>
            <person name="Haro-Moreno J.M."/>
            <person name="Rodriguez-Valera F."/>
            <person name="Lopez-Perez M."/>
        </authorList>
    </citation>
    <scope>NUCLEOTIDE SEQUENCE [LARGE SCALE GENOMIC DNA]</scope>
    <source>
        <strain evidence="1">MED-G168</strain>
    </source>
</reference>
<gene>
    <name evidence="1" type="ORF">EVB01_00250</name>
</gene>
<evidence type="ECO:0000313" key="2">
    <source>
        <dbReference type="Proteomes" id="UP000319023"/>
    </source>
</evidence>
<organism evidence="1 2">
    <name type="scientific">SAR86 cluster bacterium</name>
    <dbReference type="NCBI Taxonomy" id="2030880"/>
    <lineage>
        <taxon>Bacteria</taxon>
        <taxon>Pseudomonadati</taxon>
        <taxon>Pseudomonadota</taxon>
        <taxon>Gammaproteobacteria</taxon>
        <taxon>SAR86 cluster</taxon>
    </lineage>
</organism>
<sequence>MNVQNSNHQIAMDLISQYGEDAESIAMLRAAEYAANLNTEEWLIWEGVIKEIQNISANPKLQ</sequence>
<protein>
    <submittedName>
        <fullName evidence="1">Uncharacterized protein</fullName>
    </submittedName>
</protein>
<name>A0A520LUP3_9GAMM</name>
<comment type="caution">
    <text evidence="1">The sequence shown here is derived from an EMBL/GenBank/DDBJ whole genome shotgun (WGS) entry which is preliminary data.</text>
</comment>
<dbReference type="Proteomes" id="UP000319023">
    <property type="component" value="Unassembled WGS sequence"/>
</dbReference>
<proteinExistence type="predicted"/>
<accession>A0A520LUP3</accession>
<dbReference type="AlphaFoldDB" id="A0A520LUP3"/>